<evidence type="ECO:0000313" key="4">
    <source>
        <dbReference type="Proteomes" id="UP000021210"/>
    </source>
</evidence>
<dbReference type="AlphaFoldDB" id="A0A829QKE0"/>
<accession>A0A829QKE0</accession>
<comment type="caution">
    <text evidence="3">The sequence shown here is derived from an EMBL/GenBank/DDBJ whole genome shotgun (WGS) entry which is preliminary data.</text>
</comment>
<dbReference type="Pfam" id="PF23275">
    <property type="entry name" value="TPR_23"/>
    <property type="match status" value="1"/>
</dbReference>
<protein>
    <recommendedName>
        <fullName evidence="2">TPR repeat domain-containing protein</fullName>
    </recommendedName>
</protein>
<gene>
    <name evidence="3" type="ORF">I542_3207</name>
</gene>
<dbReference type="EMBL" id="JAOH01000002">
    <property type="protein sequence ID" value="EUA63050.1"/>
    <property type="molecule type" value="Genomic_DNA"/>
</dbReference>
<dbReference type="Proteomes" id="UP000021210">
    <property type="component" value="Unassembled WGS sequence"/>
</dbReference>
<organism evidence="3 4">
    <name type="scientific">Mycobacteroides abscessus 1948</name>
    <dbReference type="NCBI Taxonomy" id="1299323"/>
    <lineage>
        <taxon>Bacteria</taxon>
        <taxon>Bacillati</taxon>
        <taxon>Actinomycetota</taxon>
        <taxon>Actinomycetes</taxon>
        <taxon>Mycobacteriales</taxon>
        <taxon>Mycobacteriaceae</taxon>
        <taxon>Mycobacteroides</taxon>
        <taxon>Mycobacteroides abscessus</taxon>
    </lineage>
</organism>
<evidence type="ECO:0000259" key="2">
    <source>
        <dbReference type="Pfam" id="PF23275"/>
    </source>
</evidence>
<dbReference type="InterPro" id="IPR057037">
    <property type="entry name" value="TPR_rep_actino"/>
</dbReference>
<feature type="coiled-coil region" evidence="1">
    <location>
        <begin position="128"/>
        <end position="155"/>
    </location>
</feature>
<sequence>MAINLQEGLDLPQGIEDACVAIIKRGNALQDGSDTMDGLTKASTWEGESGEAARRGNDINSKNLKRSAMDNLKIAASGRRLITEAQDIADRIRALVADAVNTEPAMDIDLRANTVTAPNTEYMDDEAKAKVAAKVQRLQGEIANLLSALELVDADLARVIKGGTGQSGIDTASIGDHDAKVLMAGTLTPEEAARLDRVLTFSPDELAAYKQGRLTIPAADMAYMDSMMRNLDGQSPGQIKAMFDKAGLDVGKFNEAMNVVADPKVTATGTNTALKRGDYGYIPAKGGFENLPSGVRDTLTKLNGNNSVEAFQPGTQQNFNDLADIMSHGNPAMMQGSDLNGRMLDQASKMLEATRDTDHAFQYIINPDFQKSVVDTSQNMLAAAGQDQVAVHDFVAGVDGHSYNDKFIGNMLTQNWSDGGAGAGTMLHNLDTTDPRSGETVRAFDQYAASHDLLNMPDYGGKALGEVNPELTKALAQANTPYLDDMVGNKLDGTSGFDWLDNPSTDASMPRTRELFAVLDSNPDAANILNSKADLDALQYQQHFGQSVIDGHGSTSDLQSEGTMRGLVQGGALDAATDATHDANQAATLAHENQSKWLAGAKQLAGEIPVVKELVDRMPDSALEKLIIGDAPTPQSAPTLAIDSGDALRQAVAQQLVSANIGDSSQLAPYYNESGGLKTFDEVDDLANYRTVLNTYLNGIDPAVLGSIRDSHISYTDVVK</sequence>
<feature type="domain" description="TPR repeat" evidence="2">
    <location>
        <begin position="201"/>
        <end position="428"/>
    </location>
</feature>
<proteinExistence type="predicted"/>
<reference evidence="3 4" key="1">
    <citation type="submission" date="2013-12" db="EMBL/GenBank/DDBJ databases">
        <authorList>
            <person name="Zelazny A."/>
            <person name="Olivier K."/>
            <person name="Holland S."/>
            <person name="Lenaerts A."/>
            <person name="Ordway D."/>
            <person name="DeGroote M.A."/>
            <person name="Parker T."/>
            <person name="Sizemore C."/>
            <person name="Tallon L.J."/>
            <person name="Sadzewicz L.K."/>
            <person name="Sengamalay N."/>
            <person name="Fraser C.M."/>
            <person name="Hine E."/>
            <person name="Shefchek K.A."/>
            <person name="Das S.P."/>
            <person name="Tettelin H."/>
        </authorList>
    </citation>
    <scope>NUCLEOTIDE SEQUENCE [LARGE SCALE GENOMIC DNA]</scope>
    <source>
        <strain evidence="3 4">1948</strain>
    </source>
</reference>
<evidence type="ECO:0000256" key="1">
    <source>
        <dbReference type="SAM" id="Coils"/>
    </source>
</evidence>
<evidence type="ECO:0000313" key="3">
    <source>
        <dbReference type="EMBL" id="EUA63050.1"/>
    </source>
</evidence>
<keyword evidence="1" id="KW-0175">Coiled coil</keyword>
<name>A0A829QKE0_9MYCO</name>